<dbReference type="EMBL" id="JYDR01000073">
    <property type="protein sequence ID" value="KRY70470.1"/>
    <property type="molecule type" value="Genomic_DNA"/>
</dbReference>
<accession>A0A0V1E9Y2</accession>
<name>A0A0V1E9Y2_TRIPS</name>
<proteinExistence type="predicted"/>
<feature type="transmembrane region" description="Helical" evidence="1">
    <location>
        <begin position="7"/>
        <end position="26"/>
    </location>
</feature>
<sequence>MIVLPCWNGALSFLFLMIMITARMNITARKRITFGDNRCIAEWNVTATFYDNKILFAGNVTNFPHRVFGLLFAVIAFSRYLRYVEEWRHGRREAELHTKGVPGYQWVLIL</sequence>
<keyword evidence="1" id="KW-0812">Transmembrane</keyword>
<evidence type="ECO:0000256" key="1">
    <source>
        <dbReference type="SAM" id="Phobius"/>
    </source>
</evidence>
<reference evidence="2 3" key="1">
    <citation type="submission" date="2015-01" db="EMBL/GenBank/DDBJ databases">
        <title>Evolution of Trichinella species and genotypes.</title>
        <authorList>
            <person name="Korhonen P.K."/>
            <person name="Edoardo P."/>
            <person name="Giuseppe L.R."/>
            <person name="Gasser R.B."/>
        </authorList>
    </citation>
    <scope>NUCLEOTIDE SEQUENCE [LARGE SCALE GENOMIC DNA]</scope>
    <source>
        <strain evidence="2">ISS13</strain>
    </source>
</reference>
<keyword evidence="1" id="KW-0472">Membrane</keyword>
<evidence type="ECO:0000313" key="3">
    <source>
        <dbReference type="Proteomes" id="UP000054632"/>
    </source>
</evidence>
<dbReference type="AlphaFoldDB" id="A0A0V1E9Y2"/>
<protein>
    <submittedName>
        <fullName evidence="2">Uncharacterized protein</fullName>
    </submittedName>
</protein>
<comment type="caution">
    <text evidence="2">The sequence shown here is derived from an EMBL/GenBank/DDBJ whole genome shotgun (WGS) entry which is preliminary data.</text>
</comment>
<dbReference type="Proteomes" id="UP000054632">
    <property type="component" value="Unassembled WGS sequence"/>
</dbReference>
<keyword evidence="1" id="KW-1133">Transmembrane helix</keyword>
<organism evidence="2 3">
    <name type="scientific">Trichinella pseudospiralis</name>
    <name type="common">Parasitic roundworm</name>
    <dbReference type="NCBI Taxonomy" id="6337"/>
    <lineage>
        <taxon>Eukaryota</taxon>
        <taxon>Metazoa</taxon>
        <taxon>Ecdysozoa</taxon>
        <taxon>Nematoda</taxon>
        <taxon>Enoplea</taxon>
        <taxon>Dorylaimia</taxon>
        <taxon>Trichinellida</taxon>
        <taxon>Trichinellidae</taxon>
        <taxon>Trichinella</taxon>
    </lineage>
</organism>
<gene>
    <name evidence="2" type="ORF">T4A_10346</name>
</gene>
<evidence type="ECO:0000313" key="2">
    <source>
        <dbReference type="EMBL" id="KRY70470.1"/>
    </source>
</evidence>